<dbReference type="AlphaFoldDB" id="A0A975A411"/>
<dbReference type="InterPro" id="IPR023798">
    <property type="entry name" value="Ribosomal_uS7_dom"/>
</dbReference>
<dbReference type="EMBL" id="CP024850">
    <property type="protein sequence ID" value="QSF25283.1"/>
    <property type="molecule type" value="Genomic_DNA"/>
</dbReference>
<proteinExistence type="inferred from homology"/>
<dbReference type="GO" id="GO:0005840">
    <property type="term" value="C:ribosome"/>
    <property type="evidence" value="ECO:0007669"/>
    <property type="project" value="UniProtKB-KW"/>
</dbReference>
<evidence type="ECO:0000313" key="7">
    <source>
        <dbReference type="EMBL" id="QSF25283.1"/>
    </source>
</evidence>
<organism evidence="7 8">
    <name type="scientific">Candidatus Nasuia deltocephalincola</name>
    <dbReference type="NCBI Taxonomy" id="1160784"/>
    <lineage>
        <taxon>Bacteria</taxon>
        <taxon>Pseudomonadati</taxon>
        <taxon>Pseudomonadota</taxon>
        <taxon>Betaproteobacteria</taxon>
        <taxon>Candidatus Nasuia</taxon>
    </lineage>
</organism>
<keyword evidence="3 5" id="KW-0689">Ribosomal protein</keyword>
<evidence type="ECO:0000256" key="5">
    <source>
        <dbReference type="RuleBase" id="RU003619"/>
    </source>
</evidence>
<evidence type="ECO:0000256" key="1">
    <source>
        <dbReference type="ARBA" id="ARBA00007151"/>
    </source>
</evidence>
<keyword evidence="8" id="KW-1185">Reference proteome</keyword>
<gene>
    <name evidence="7" type="ORF">CU086_00325</name>
</gene>
<dbReference type="InterPro" id="IPR000235">
    <property type="entry name" value="Ribosomal_uS7"/>
</dbReference>
<dbReference type="InterPro" id="IPR036823">
    <property type="entry name" value="Ribosomal_uS7_dom_sf"/>
</dbReference>
<evidence type="ECO:0000256" key="2">
    <source>
        <dbReference type="ARBA" id="ARBA00022555"/>
    </source>
</evidence>
<evidence type="ECO:0000256" key="3">
    <source>
        <dbReference type="ARBA" id="ARBA00022980"/>
    </source>
</evidence>
<dbReference type="GO" id="GO:0000049">
    <property type="term" value="F:tRNA binding"/>
    <property type="evidence" value="ECO:0007669"/>
    <property type="project" value="UniProtKB-KW"/>
</dbReference>
<sequence length="152" mass="18247">MSKKLKRIDRKIFPDILYNNIDVEKFINIIMVSGKKTIARNIVYKAFNYIKIFYKKDPIKIFSLALDNSAPLIESVNFKKNFNFNYLEIRNYRRKSLSMRWIKKFSKLRKNNFMYLNLAKELISASMKRGESVKKRNSIHKIFSSKKNYKNV</sequence>
<dbReference type="InterPro" id="IPR020606">
    <property type="entry name" value="Ribosomal_uS7_CS"/>
</dbReference>
<evidence type="ECO:0000313" key="8">
    <source>
        <dbReference type="Proteomes" id="UP000663075"/>
    </source>
</evidence>
<dbReference type="GO" id="GO:0006412">
    <property type="term" value="P:translation"/>
    <property type="evidence" value="ECO:0007669"/>
    <property type="project" value="InterPro"/>
</dbReference>
<dbReference type="GO" id="GO:1990904">
    <property type="term" value="C:ribonucleoprotein complex"/>
    <property type="evidence" value="ECO:0007669"/>
    <property type="project" value="UniProtKB-KW"/>
</dbReference>
<reference evidence="7" key="1">
    <citation type="submission" date="2017-11" db="EMBL/GenBank/DDBJ databases">
        <authorList>
            <person name="Jian Z."/>
        </authorList>
    </citation>
    <scope>NUCLEOTIDE SEQUENCE</scope>
    <source>
        <strain evidence="7">YC</strain>
    </source>
</reference>
<name>A0A975A411_9PROT</name>
<comment type="similarity">
    <text evidence="1 5">Belongs to the universal ribosomal protein uS7 family.</text>
</comment>
<dbReference type="PIRSF" id="PIRSF002122">
    <property type="entry name" value="RPS7p_RPS7a_RPS5e_RPS7o"/>
    <property type="match status" value="1"/>
</dbReference>
<keyword evidence="2" id="KW-0694">RNA-binding</keyword>
<keyword evidence="2" id="KW-0820">tRNA-binding</keyword>
<dbReference type="Proteomes" id="UP000663075">
    <property type="component" value="Chromosome"/>
</dbReference>
<protein>
    <submittedName>
        <fullName evidence="7">30S ribosomal protein S7</fullName>
    </submittedName>
</protein>
<dbReference type="PROSITE" id="PS00052">
    <property type="entry name" value="RIBOSOMAL_S7"/>
    <property type="match status" value="1"/>
</dbReference>
<accession>A0A975A411</accession>
<keyword evidence="4 5" id="KW-0687">Ribonucleoprotein</keyword>
<feature type="domain" description="Small ribosomal subunit protein uS7" evidence="6">
    <location>
        <begin position="6"/>
        <end position="146"/>
    </location>
</feature>
<dbReference type="Gene3D" id="1.10.455.10">
    <property type="entry name" value="Ribosomal protein S7 domain"/>
    <property type="match status" value="1"/>
</dbReference>
<evidence type="ECO:0000256" key="4">
    <source>
        <dbReference type="ARBA" id="ARBA00023274"/>
    </source>
</evidence>
<evidence type="ECO:0000259" key="6">
    <source>
        <dbReference type="Pfam" id="PF00177"/>
    </source>
</evidence>
<dbReference type="SUPFAM" id="SSF47973">
    <property type="entry name" value="Ribosomal protein S7"/>
    <property type="match status" value="1"/>
</dbReference>
<dbReference type="Pfam" id="PF00177">
    <property type="entry name" value="Ribosomal_S7"/>
    <property type="match status" value="1"/>
</dbReference>
<dbReference type="PANTHER" id="PTHR11205">
    <property type="entry name" value="RIBOSOMAL PROTEIN S7"/>
    <property type="match status" value="1"/>
</dbReference>
<dbReference type="GO" id="GO:0003735">
    <property type="term" value="F:structural constituent of ribosome"/>
    <property type="evidence" value="ECO:0007669"/>
    <property type="project" value="InterPro"/>
</dbReference>